<accession>A0A5P1RD13</accession>
<protein>
    <submittedName>
        <fullName evidence="5">EAL domain-containing protein</fullName>
    </submittedName>
</protein>
<dbReference type="Pfam" id="PF16448">
    <property type="entry name" value="LapD_MoxY_N"/>
    <property type="match status" value="1"/>
</dbReference>
<dbReference type="NCBIfam" id="TIGR00254">
    <property type="entry name" value="GGDEF"/>
    <property type="match status" value="1"/>
</dbReference>
<evidence type="ECO:0000313" key="5">
    <source>
        <dbReference type="EMBL" id="QEQ97145.1"/>
    </source>
</evidence>
<dbReference type="SUPFAM" id="SSF141868">
    <property type="entry name" value="EAL domain-like"/>
    <property type="match status" value="1"/>
</dbReference>
<dbReference type="InterPro" id="IPR001633">
    <property type="entry name" value="EAL_dom"/>
</dbReference>
<feature type="domain" description="HAMP" evidence="3">
    <location>
        <begin position="173"/>
        <end position="225"/>
    </location>
</feature>
<evidence type="ECO:0000256" key="1">
    <source>
        <dbReference type="SAM" id="Phobius"/>
    </source>
</evidence>
<dbReference type="InterPro" id="IPR000160">
    <property type="entry name" value="GGDEF_dom"/>
</dbReference>
<dbReference type="PANTHER" id="PTHR33121:SF79">
    <property type="entry name" value="CYCLIC DI-GMP PHOSPHODIESTERASE PDED-RELATED"/>
    <property type="match status" value="1"/>
</dbReference>
<keyword evidence="1" id="KW-1133">Transmembrane helix</keyword>
<evidence type="ECO:0000259" key="3">
    <source>
        <dbReference type="PROSITE" id="PS50885"/>
    </source>
</evidence>
<dbReference type="SUPFAM" id="SSF55073">
    <property type="entry name" value="Nucleotide cyclase"/>
    <property type="match status" value="1"/>
</dbReference>
<evidence type="ECO:0000313" key="6">
    <source>
        <dbReference type="Proteomes" id="UP000324760"/>
    </source>
</evidence>
<dbReference type="GO" id="GO:0016020">
    <property type="term" value="C:membrane"/>
    <property type="evidence" value="ECO:0007669"/>
    <property type="project" value="InterPro"/>
</dbReference>
<dbReference type="InterPro" id="IPR032244">
    <property type="entry name" value="LapD_MoxY_N"/>
</dbReference>
<dbReference type="SMART" id="SM00304">
    <property type="entry name" value="HAMP"/>
    <property type="match status" value="1"/>
</dbReference>
<sequence length="648" mass="72418">MSLLNQLIAAVFAVLIGLVSGTLYIMSDNAKDMLLNQLESHGQDTATHLGLYLAPYIADSDTATIETTVNAIFDNGFYQKIDITDADGQSLFVTTTSPRISDNVPDWFVSMMSIDPPVMEREVSHQWRKVGKVEVQSRAGYAYEQLWKGAEQTLLWFVSLSLVAVFSLSYLIRLILRPLKGVEKQASALSERQYIEQTELPKTQELRSVVDAMNRMVKRVQRMFEEQTRHIEELRRTAYQDNLTGLANSKATEAQLSDWLDYRKEFGSGTCIYLHIPNLQHINEQLGEDRANNFLKQVGRIMAELSMQYQPNIVGRLSGADFMALIPSGNEEDTKRQISTLYDAIKTQSDFYAELSKEGPVVNIAVTQSHEDMSASQLLSEAKVAIRNAIQQNCDIYYPQAFSGSRLTSSTWQEHVASAINNQQVFLQYQPVISAQDSTIIQRELLARILNQDNAPCSALEFIPVVKELGLIEALDKAVLEQAMAYLASTNEGAALTINLSQQAIHSDNFTKWIKKAVKQNALRGRLNIEINETAVLTDVDLVAQFRSTLKQAGIGFGVDNFGIHPSGFSYLYAIQPDYIKIDGSLCKHVEDNPEDRFFVSSLITAAHSLGIKAYAERVERDTQVASLAYMNIDGTQGFLHGIPEALK</sequence>
<dbReference type="RefSeq" id="WP_138987544.1">
    <property type="nucleotide sequence ID" value="NZ_CP043869.1"/>
</dbReference>
<keyword evidence="6" id="KW-1185">Reference proteome</keyword>
<dbReference type="Gene3D" id="6.20.270.20">
    <property type="entry name" value="LapD/MoxY periplasmic domain"/>
    <property type="match status" value="1"/>
</dbReference>
<gene>
    <name evidence="5" type="ORF">F0U83_10725</name>
</gene>
<keyword evidence="1" id="KW-0812">Transmembrane</keyword>
<feature type="transmembrane region" description="Helical" evidence="1">
    <location>
        <begin position="7"/>
        <end position="26"/>
    </location>
</feature>
<proteinExistence type="predicted"/>
<dbReference type="Pfam" id="PF00563">
    <property type="entry name" value="EAL"/>
    <property type="match status" value="1"/>
</dbReference>
<dbReference type="PANTHER" id="PTHR33121">
    <property type="entry name" value="CYCLIC DI-GMP PHOSPHODIESTERASE PDEF"/>
    <property type="match status" value="1"/>
</dbReference>
<dbReference type="InterPro" id="IPR043128">
    <property type="entry name" value="Rev_trsase/Diguanyl_cyclase"/>
</dbReference>
<dbReference type="GO" id="GO:0071111">
    <property type="term" value="F:cyclic-guanylate-specific phosphodiesterase activity"/>
    <property type="evidence" value="ECO:0007669"/>
    <property type="project" value="InterPro"/>
</dbReference>
<keyword evidence="1" id="KW-0472">Membrane</keyword>
<evidence type="ECO:0000259" key="4">
    <source>
        <dbReference type="PROSITE" id="PS50887"/>
    </source>
</evidence>
<dbReference type="InterPro" id="IPR050706">
    <property type="entry name" value="Cyclic-di-GMP_PDE-like"/>
</dbReference>
<evidence type="ECO:0000259" key="2">
    <source>
        <dbReference type="PROSITE" id="PS50883"/>
    </source>
</evidence>
<dbReference type="SMART" id="SM00267">
    <property type="entry name" value="GGDEF"/>
    <property type="match status" value="1"/>
</dbReference>
<dbReference type="AlphaFoldDB" id="A0A5P1RD13"/>
<name>A0A5P1RD13_9GAMM</name>
<dbReference type="KEGG" id="ncu:F0U83_10725"/>
<organism evidence="5 6">
    <name type="scientific">Neptunomonas concharum</name>
    <dbReference type="NCBI Taxonomy" id="1031538"/>
    <lineage>
        <taxon>Bacteria</taxon>
        <taxon>Pseudomonadati</taxon>
        <taxon>Pseudomonadota</taxon>
        <taxon>Gammaproteobacteria</taxon>
        <taxon>Oceanospirillales</taxon>
        <taxon>Oceanospirillaceae</taxon>
        <taxon>Neptunomonas</taxon>
    </lineage>
</organism>
<feature type="domain" description="GGDEF" evidence="4">
    <location>
        <begin position="267"/>
        <end position="400"/>
    </location>
</feature>
<dbReference type="GO" id="GO:0007165">
    <property type="term" value="P:signal transduction"/>
    <property type="evidence" value="ECO:0007669"/>
    <property type="project" value="InterPro"/>
</dbReference>
<dbReference type="CDD" id="cd01948">
    <property type="entry name" value="EAL"/>
    <property type="match status" value="1"/>
</dbReference>
<dbReference type="PROSITE" id="PS50887">
    <property type="entry name" value="GGDEF"/>
    <property type="match status" value="1"/>
</dbReference>
<dbReference type="PROSITE" id="PS50883">
    <property type="entry name" value="EAL"/>
    <property type="match status" value="1"/>
</dbReference>
<dbReference type="Gene3D" id="3.30.110.200">
    <property type="match status" value="1"/>
</dbReference>
<feature type="domain" description="EAL" evidence="2">
    <location>
        <begin position="409"/>
        <end position="648"/>
    </location>
</feature>
<dbReference type="InterPro" id="IPR035919">
    <property type="entry name" value="EAL_sf"/>
</dbReference>
<dbReference type="InterPro" id="IPR029787">
    <property type="entry name" value="Nucleotide_cyclase"/>
</dbReference>
<reference evidence="5 6" key="1">
    <citation type="journal article" date="2019" name="Biochem. Eng. J.">
        <title>Metabolic engineering of the marine bacteria Neptunomonas concharum for the production of acetoin and meso-2,3-butanediol from acetate.</title>
        <authorList>
            <person name="Li W."/>
            <person name="Pu N."/>
            <person name="Liu C.-X."/>
            <person name="Yuan Q.-P."/>
            <person name="Li Z.-J."/>
        </authorList>
    </citation>
    <scope>NUCLEOTIDE SEQUENCE [LARGE SCALE GENOMIC DNA]</scope>
    <source>
        <strain evidence="5 6">JCM17730</strain>
    </source>
</reference>
<dbReference type="Gene3D" id="3.20.20.450">
    <property type="entry name" value="EAL domain"/>
    <property type="match status" value="1"/>
</dbReference>
<dbReference type="SMART" id="SM00052">
    <property type="entry name" value="EAL"/>
    <property type="match status" value="1"/>
</dbReference>
<dbReference type="InterPro" id="IPR003660">
    <property type="entry name" value="HAMP_dom"/>
</dbReference>
<dbReference type="EMBL" id="CP043869">
    <property type="protein sequence ID" value="QEQ97145.1"/>
    <property type="molecule type" value="Genomic_DNA"/>
</dbReference>
<feature type="transmembrane region" description="Helical" evidence="1">
    <location>
        <begin position="154"/>
        <end position="176"/>
    </location>
</feature>
<dbReference type="PROSITE" id="PS50885">
    <property type="entry name" value="HAMP"/>
    <property type="match status" value="1"/>
</dbReference>
<dbReference type="OrthoDB" id="5894408at2"/>
<dbReference type="InterPro" id="IPR042461">
    <property type="entry name" value="LapD_MoxY_peri_C"/>
</dbReference>
<dbReference type="Proteomes" id="UP000324760">
    <property type="component" value="Chromosome"/>
</dbReference>
<dbReference type="Gene3D" id="3.30.70.270">
    <property type="match status" value="1"/>
</dbReference>
<dbReference type="Pfam" id="PF00990">
    <property type="entry name" value="GGDEF"/>
    <property type="match status" value="1"/>
</dbReference>